<evidence type="ECO:0000313" key="3">
    <source>
        <dbReference type="Proteomes" id="UP001162131"/>
    </source>
</evidence>
<keyword evidence="3" id="KW-1185">Reference proteome</keyword>
<evidence type="ECO:0000256" key="1">
    <source>
        <dbReference type="SAM" id="Phobius"/>
    </source>
</evidence>
<feature type="transmembrane region" description="Helical" evidence="1">
    <location>
        <begin position="12"/>
        <end position="36"/>
    </location>
</feature>
<dbReference type="EMBL" id="CAJZBQ010000062">
    <property type="protein sequence ID" value="CAG9335594.1"/>
    <property type="molecule type" value="Genomic_DNA"/>
</dbReference>
<keyword evidence="1" id="KW-0812">Transmembrane</keyword>
<keyword evidence="1" id="KW-1133">Transmembrane helix</keyword>
<comment type="caution">
    <text evidence="2">The sequence shown here is derived from an EMBL/GenBank/DDBJ whole genome shotgun (WGS) entry which is preliminary data.</text>
</comment>
<feature type="transmembrane region" description="Helical" evidence="1">
    <location>
        <begin position="331"/>
        <end position="351"/>
    </location>
</feature>
<name>A0AAU9KQQ1_9CILI</name>
<proteinExistence type="predicted"/>
<protein>
    <recommendedName>
        <fullName evidence="4">RING-type domain-containing protein</fullName>
    </recommendedName>
</protein>
<dbReference type="Proteomes" id="UP001162131">
    <property type="component" value="Unassembled WGS sequence"/>
</dbReference>
<evidence type="ECO:0008006" key="4">
    <source>
        <dbReference type="Google" id="ProtNLM"/>
    </source>
</evidence>
<accession>A0AAU9KQQ1</accession>
<feature type="transmembrane region" description="Helical" evidence="1">
    <location>
        <begin position="213"/>
        <end position="237"/>
    </location>
</feature>
<feature type="transmembrane region" description="Helical" evidence="1">
    <location>
        <begin position="377"/>
        <end position="399"/>
    </location>
</feature>
<feature type="transmembrane region" description="Helical" evidence="1">
    <location>
        <begin position="169"/>
        <end position="192"/>
    </location>
</feature>
<dbReference type="AlphaFoldDB" id="A0AAU9KQQ1"/>
<evidence type="ECO:0000313" key="2">
    <source>
        <dbReference type="EMBL" id="CAG9335594.1"/>
    </source>
</evidence>
<gene>
    <name evidence="2" type="ORF">BSTOLATCC_MIC64059</name>
</gene>
<reference evidence="2" key="1">
    <citation type="submission" date="2021-09" db="EMBL/GenBank/DDBJ databases">
        <authorList>
            <consortium name="AG Swart"/>
            <person name="Singh M."/>
            <person name="Singh A."/>
            <person name="Seah K."/>
            <person name="Emmerich C."/>
        </authorList>
    </citation>
    <scope>NUCLEOTIDE SEQUENCE</scope>
    <source>
        <strain evidence="2">ATCC30299</strain>
    </source>
</reference>
<feature type="transmembrane region" description="Helical" evidence="1">
    <location>
        <begin position="297"/>
        <end position="319"/>
    </location>
</feature>
<sequence>MKFRNRRDVFQFMAVTGSIISFIASIVISLLSIFFVNWSKFSISGQSFNYSLLQCTDCSSEFSKTFYTCLSQLSCPDSSDFCDKGKNVYYAFSIVIFCEIFSVTFICFLLERLVFMFLKKDHGKSWIFYVLAPLILVSKLVELGCYFGLTESNLNGNCDADNEICNESGPLLMVISVFLTSIGGALSLALIYKIKSSRDSVAYKRNEEIMAWFSQRIFPAILISILFIGLSFGFNWISYQDNKQNYGTLLNLNEFKDKSTMNYSCISGPTCAQAMGTPQLQRYCNAFDRVYNAGNTYITMITISLLFLFLWIEGLIYTIFNSKFGISELNYVWPTMCVLFHFMGTVGWFTISDGSFSANCNVASEDTDISFCAENGAIFSIISLISLSLTAIFYCFLFYKHEKAKSLVQPKATKIGGLKKIILDDQPIKDVHIEDLNDTKCMDQFDNRNSCKIEAQETYIFDEAISRKASTMDTQENDLEVNPKEKCGSCKKIIQAKSTIVGECGHEIHKNCKLRRDGENRCARCPK</sequence>
<organism evidence="2 3">
    <name type="scientific">Blepharisma stoltei</name>
    <dbReference type="NCBI Taxonomy" id="1481888"/>
    <lineage>
        <taxon>Eukaryota</taxon>
        <taxon>Sar</taxon>
        <taxon>Alveolata</taxon>
        <taxon>Ciliophora</taxon>
        <taxon>Postciliodesmatophora</taxon>
        <taxon>Heterotrichea</taxon>
        <taxon>Heterotrichida</taxon>
        <taxon>Blepharismidae</taxon>
        <taxon>Blepharisma</taxon>
    </lineage>
</organism>
<keyword evidence="1" id="KW-0472">Membrane</keyword>
<feature type="transmembrane region" description="Helical" evidence="1">
    <location>
        <begin position="126"/>
        <end position="149"/>
    </location>
</feature>
<feature type="transmembrane region" description="Helical" evidence="1">
    <location>
        <begin position="88"/>
        <end position="114"/>
    </location>
</feature>